<dbReference type="EMBL" id="JAEUBF010001371">
    <property type="protein sequence ID" value="KAH3667930.1"/>
    <property type="molecule type" value="Genomic_DNA"/>
</dbReference>
<sequence>MLANIPLHQITVAKYRCSKLQNTAAASITSPVTIDIAISAAPYDTTQSTTASIEKKTSRVWCNRYTLLQRYTLEFLSNYFPELLFTQLDIGDQAP</sequence>
<dbReference type="AlphaFoldDB" id="A0A9P8PAE0"/>
<protein>
    <submittedName>
        <fullName evidence="1">Uncharacterized protein</fullName>
    </submittedName>
</protein>
<evidence type="ECO:0000313" key="1">
    <source>
        <dbReference type="EMBL" id="KAH3667930.1"/>
    </source>
</evidence>
<gene>
    <name evidence="1" type="ORF">WICMUC_005143</name>
</gene>
<reference evidence="1" key="1">
    <citation type="journal article" date="2021" name="Open Biol.">
        <title>Shared evolutionary footprints suggest mitochondrial oxidative damage underlies multiple complex I losses in fungi.</title>
        <authorList>
            <person name="Schikora-Tamarit M.A."/>
            <person name="Marcet-Houben M."/>
            <person name="Nosek J."/>
            <person name="Gabaldon T."/>
        </authorList>
    </citation>
    <scope>NUCLEOTIDE SEQUENCE</scope>
    <source>
        <strain evidence="1">CBS6341</strain>
    </source>
</reference>
<name>A0A9P8PAE0_9ASCO</name>
<keyword evidence="2" id="KW-1185">Reference proteome</keyword>
<comment type="caution">
    <text evidence="1">The sequence shown here is derived from an EMBL/GenBank/DDBJ whole genome shotgun (WGS) entry which is preliminary data.</text>
</comment>
<organism evidence="1 2">
    <name type="scientific">Wickerhamomyces mucosus</name>
    <dbReference type="NCBI Taxonomy" id="1378264"/>
    <lineage>
        <taxon>Eukaryota</taxon>
        <taxon>Fungi</taxon>
        <taxon>Dikarya</taxon>
        <taxon>Ascomycota</taxon>
        <taxon>Saccharomycotina</taxon>
        <taxon>Saccharomycetes</taxon>
        <taxon>Phaffomycetales</taxon>
        <taxon>Wickerhamomycetaceae</taxon>
        <taxon>Wickerhamomyces</taxon>
    </lineage>
</organism>
<reference evidence="1" key="2">
    <citation type="submission" date="2021-01" db="EMBL/GenBank/DDBJ databases">
        <authorList>
            <person name="Schikora-Tamarit M.A."/>
        </authorList>
    </citation>
    <scope>NUCLEOTIDE SEQUENCE</scope>
    <source>
        <strain evidence="1">CBS6341</strain>
    </source>
</reference>
<evidence type="ECO:0000313" key="2">
    <source>
        <dbReference type="Proteomes" id="UP000769528"/>
    </source>
</evidence>
<proteinExistence type="predicted"/>
<dbReference type="Proteomes" id="UP000769528">
    <property type="component" value="Unassembled WGS sequence"/>
</dbReference>
<accession>A0A9P8PAE0</accession>